<dbReference type="AlphaFoldDB" id="A0A9D2PX69"/>
<gene>
    <name evidence="1" type="ORF">H9931_09155</name>
</gene>
<evidence type="ECO:0000313" key="1">
    <source>
        <dbReference type="EMBL" id="HJC66870.1"/>
    </source>
</evidence>
<keyword evidence="1" id="KW-0808">Transferase</keyword>
<dbReference type="InterPro" id="IPR027417">
    <property type="entry name" value="P-loop_NTPase"/>
</dbReference>
<dbReference type="Gene3D" id="3.40.50.300">
    <property type="entry name" value="P-loop containing nucleotide triphosphate hydrolases"/>
    <property type="match status" value="1"/>
</dbReference>
<keyword evidence="1" id="KW-0548">Nucleotidyltransferase</keyword>
<reference evidence="1" key="2">
    <citation type="submission" date="2021-04" db="EMBL/GenBank/DDBJ databases">
        <authorList>
            <person name="Gilroy R."/>
        </authorList>
    </citation>
    <scope>NUCLEOTIDE SEQUENCE</scope>
    <source>
        <strain evidence="1">CHK198-12963</strain>
    </source>
</reference>
<dbReference type="Proteomes" id="UP000823863">
    <property type="component" value="Unassembled WGS sequence"/>
</dbReference>
<name>A0A9D2PX69_9FIRM</name>
<dbReference type="GO" id="GO:0043752">
    <property type="term" value="F:adenosylcobinamide kinase activity"/>
    <property type="evidence" value="ECO:0007669"/>
    <property type="project" value="InterPro"/>
</dbReference>
<reference evidence="1" key="1">
    <citation type="journal article" date="2021" name="PeerJ">
        <title>Extensive microbial diversity within the chicken gut microbiome revealed by metagenomics and culture.</title>
        <authorList>
            <person name="Gilroy R."/>
            <person name="Ravi A."/>
            <person name="Getino M."/>
            <person name="Pursley I."/>
            <person name="Horton D.L."/>
            <person name="Alikhan N.F."/>
            <person name="Baker D."/>
            <person name="Gharbi K."/>
            <person name="Hall N."/>
            <person name="Watson M."/>
            <person name="Adriaenssens E.M."/>
            <person name="Foster-Nyarko E."/>
            <person name="Jarju S."/>
            <person name="Secka A."/>
            <person name="Antonio M."/>
            <person name="Oren A."/>
            <person name="Chaudhuri R.R."/>
            <person name="La Ragione R."/>
            <person name="Hildebrand F."/>
            <person name="Pallen M.J."/>
        </authorList>
    </citation>
    <scope>NUCLEOTIDE SEQUENCE</scope>
    <source>
        <strain evidence="1">CHK198-12963</strain>
    </source>
</reference>
<proteinExistence type="predicted"/>
<evidence type="ECO:0000313" key="2">
    <source>
        <dbReference type="Proteomes" id="UP000823863"/>
    </source>
</evidence>
<organism evidence="1 2">
    <name type="scientific">Candidatus Enterocloster excrementigallinarum</name>
    <dbReference type="NCBI Taxonomy" id="2838558"/>
    <lineage>
        <taxon>Bacteria</taxon>
        <taxon>Bacillati</taxon>
        <taxon>Bacillota</taxon>
        <taxon>Clostridia</taxon>
        <taxon>Lachnospirales</taxon>
        <taxon>Lachnospiraceae</taxon>
        <taxon>Enterocloster</taxon>
    </lineage>
</organism>
<dbReference type="Pfam" id="PF02283">
    <property type="entry name" value="CobU"/>
    <property type="match status" value="1"/>
</dbReference>
<dbReference type="InterPro" id="IPR003203">
    <property type="entry name" value="CobU/CobP"/>
</dbReference>
<protein>
    <submittedName>
        <fullName evidence="1">Bifunctional adenosylcobinamide kinase/adenosylcobinamide-phosphate guanylyltransferase</fullName>
    </submittedName>
</protein>
<keyword evidence="1" id="KW-0418">Kinase</keyword>
<sequence>MILVIGGSFQGKRDFAAARFAAGRPVDWTDGAKASLEEMLEAEFICRFHRFAERLLRGEIQADCEELARLLRERRPDRVVISDETGCGIVPMDRQLRMIREETGRLLCRMARESEQVWRVTCGIGQRIK</sequence>
<comment type="caution">
    <text evidence="1">The sequence shown here is derived from an EMBL/GenBank/DDBJ whole genome shotgun (WGS) entry which is preliminary data.</text>
</comment>
<dbReference type="GO" id="GO:0016779">
    <property type="term" value="F:nucleotidyltransferase activity"/>
    <property type="evidence" value="ECO:0007669"/>
    <property type="project" value="UniProtKB-KW"/>
</dbReference>
<dbReference type="GO" id="GO:0000166">
    <property type="term" value="F:nucleotide binding"/>
    <property type="evidence" value="ECO:0007669"/>
    <property type="project" value="InterPro"/>
</dbReference>
<dbReference type="EMBL" id="DWWB01000053">
    <property type="protein sequence ID" value="HJC66870.1"/>
    <property type="molecule type" value="Genomic_DNA"/>
</dbReference>
<dbReference type="GO" id="GO:0009236">
    <property type="term" value="P:cobalamin biosynthetic process"/>
    <property type="evidence" value="ECO:0007669"/>
    <property type="project" value="InterPro"/>
</dbReference>
<dbReference type="SUPFAM" id="SSF52540">
    <property type="entry name" value="P-loop containing nucleoside triphosphate hydrolases"/>
    <property type="match status" value="1"/>
</dbReference>
<accession>A0A9D2PX69</accession>